<feature type="domain" description="Fe2OG dioxygenase" evidence="10">
    <location>
        <begin position="681"/>
        <end position="780"/>
    </location>
</feature>
<keyword evidence="8" id="KW-0539">Nucleus</keyword>
<keyword evidence="6" id="KW-0847">Vitamin C</keyword>
<dbReference type="GO" id="GO:0005737">
    <property type="term" value="C:cytoplasm"/>
    <property type="evidence" value="ECO:0007669"/>
    <property type="project" value="UniProtKB-SubCell"/>
</dbReference>
<comment type="subcellular location">
    <subcellularLocation>
        <location evidence="2">Cytoplasm</location>
    </subcellularLocation>
    <subcellularLocation>
        <location evidence="1">Nucleus</location>
    </subcellularLocation>
</comment>
<accession>A0A4D6MLL2</accession>
<dbReference type="GO" id="GO:0046872">
    <property type="term" value="F:metal ion binding"/>
    <property type="evidence" value="ECO:0007669"/>
    <property type="project" value="UniProtKB-KW"/>
</dbReference>
<reference evidence="11 12" key="1">
    <citation type="submission" date="2019-04" db="EMBL/GenBank/DDBJ databases">
        <title>An improved genome assembly and genetic linkage map for asparagus bean, Vigna unguiculata ssp. sesquipedialis.</title>
        <authorList>
            <person name="Xia Q."/>
            <person name="Zhang R."/>
            <person name="Dong Y."/>
        </authorList>
    </citation>
    <scope>NUCLEOTIDE SEQUENCE [LARGE SCALE GENOMIC DNA]</scope>
    <source>
        <tissue evidence="11">Leaf</tissue>
    </source>
</reference>
<dbReference type="PROSITE" id="PS51471">
    <property type="entry name" value="FE2OG_OXY"/>
    <property type="match status" value="2"/>
</dbReference>
<evidence type="ECO:0000256" key="1">
    <source>
        <dbReference type="ARBA" id="ARBA00004123"/>
    </source>
</evidence>
<dbReference type="PANTHER" id="PTHR47991">
    <property type="entry name" value="OXOGLUTARATE/IRON-DEPENDENT DIOXYGENASE"/>
    <property type="match status" value="1"/>
</dbReference>
<dbReference type="GO" id="GO:0031418">
    <property type="term" value="F:L-ascorbic acid binding"/>
    <property type="evidence" value="ECO:0007669"/>
    <property type="project" value="UniProtKB-KW"/>
</dbReference>
<keyword evidence="5" id="KW-0479">Metal-binding</keyword>
<dbReference type="InterPro" id="IPR027443">
    <property type="entry name" value="IPNS-like_sf"/>
</dbReference>
<evidence type="ECO:0000313" key="11">
    <source>
        <dbReference type="EMBL" id="QCE00665.1"/>
    </source>
</evidence>
<organism evidence="11 12">
    <name type="scientific">Vigna unguiculata</name>
    <name type="common">Cowpea</name>
    <dbReference type="NCBI Taxonomy" id="3917"/>
    <lineage>
        <taxon>Eukaryota</taxon>
        <taxon>Viridiplantae</taxon>
        <taxon>Streptophyta</taxon>
        <taxon>Embryophyta</taxon>
        <taxon>Tracheophyta</taxon>
        <taxon>Spermatophyta</taxon>
        <taxon>Magnoliopsida</taxon>
        <taxon>eudicotyledons</taxon>
        <taxon>Gunneridae</taxon>
        <taxon>Pentapetalae</taxon>
        <taxon>rosids</taxon>
        <taxon>fabids</taxon>
        <taxon>Fabales</taxon>
        <taxon>Fabaceae</taxon>
        <taxon>Papilionoideae</taxon>
        <taxon>50 kb inversion clade</taxon>
        <taxon>NPAAA clade</taxon>
        <taxon>indigoferoid/millettioid clade</taxon>
        <taxon>Phaseoleae</taxon>
        <taxon>Vigna</taxon>
    </lineage>
</organism>
<dbReference type="AlphaFoldDB" id="A0A4D6MLL2"/>
<evidence type="ECO:0000256" key="9">
    <source>
        <dbReference type="ARBA" id="ARBA00059922"/>
    </source>
</evidence>
<evidence type="ECO:0000259" key="10">
    <source>
        <dbReference type="PROSITE" id="PS51471"/>
    </source>
</evidence>
<evidence type="ECO:0000256" key="3">
    <source>
        <dbReference type="ARBA" id="ARBA00008056"/>
    </source>
</evidence>
<dbReference type="InterPro" id="IPR005123">
    <property type="entry name" value="Oxoglu/Fe-dep_dioxygenase_dom"/>
</dbReference>
<comment type="function">
    <text evidence="9">Involved in the regulation of shoot development and salicylic acid (SA) homeostasis.</text>
</comment>
<evidence type="ECO:0000256" key="5">
    <source>
        <dbReference type="ARBA" id="ARBA00022723"/>
    </source>
</evidence>
<keyword evidence="7" id="KW-0408">Iron</keyword>
<dbReference type="InterPro" id="IPR026992">
    <property type="entry name" value="DIOX_N"/>
</dbReference>
<comment type="similarity">
    <text evidence="3">Belongs to the iron/ascorbate-dependent oxidoreductase family.</text>
</comment>
<dbReference type="Pfam" id="PF14226">
    <property type="entry name" value="DIOX_N"/>
    <property type="match status" value="3"/>
</dbReference>
<evidence type="ECO:0000256" key="6">
    <source>
        <dbReference type="ARBA" id="ARBA00022896"/>
    </source>
</evidence>
<sequence length="829" mass="94542">MFSVKELVESSSMKSVPSNYVCHKTPEDNLLNYETESIPTIDFLQLTSSNPIERSKAIQQLGDACRDWGFFMLMNHGVPETLSEKMVRVGEKFFDLSKEEKMEFAGEKILDPIRYGTSFNLMVDKALFWRDKEQNHLEGKLKMFSVKELVESSSMKSVPSNYVCHKTPEDNLLNYETESIPTIDFLQLTSSNPIERSKAIQQLGDACRDWGFFMLMNHGVPETLSEKMVRVGEKFFDLSKEEKMEFAGEKILDPIRYGTSFNLMVDKALFWRDYLKCLVHPHLNAPSKPPGLREAFEEYSRKGKEVVKELLKGISLSLGLEENYIHKRMNVELGCQVLVINYYPPCPKPELVMGLPAHTDHGLLTLLQQNHLGGLQIQHKGKWIPINPIPNSFLINTGDHMEILTNGKYKSIIHRAVVNTKGTRISVGTAHGPNLDTVVGPAPELVGDDNPALYRAITYREYILLQQNNELDKNTCLEQQNHFQYQKELKMLSVKELVESNSVRSVPSNYISLKSPEDSILYETENIPTIDFSRLTSSNAFERSKEIQQLGDACRNWGFFMLINHGVSETLREKMLRATQRFFDLSEEEKKEYAGEKVLDPIRYGTSFNVMVDKSLFWRDFLKCHVHPHLNVPSKPPGFRETVDEYIRKSREVVGELLKGICGSLGLEENYIHKRLNVELGAQMLIANFYPPCPKPELTMGLPAHTDHGLLTLLLQNQFSGLQIQHKGKWIPVNPLPNSFLVNTGDHLEILTNGKFKSVLHRAVVNTTGTRISIATAHGAPLETIVGPAPEFIDYHNPEAYLAIKYGHYMQFQQSHELDRRSCLDHIRI</sequence>
<dbReference type="FunFam" id="2.60.120.330:FF:000134">
    <property type="entry name" value="Uncharacterized protein"/>
    <property type="match status" value="1"/>
</dbReference>
<proteinExistence type="inferred from homology"/>
<evidence type="ECO:0000313" key="12">
    <source>
        <dbReference type="Proteomes" id="UP000501690"/>
    </source>
</evidence>
<dbReference type="GO" id="GO:0005634">
    <property type="term" value="C:nucleus"/>
    <property type="evidence" value="ECO:0007669"/>
    <property type="project" value="UniProtKB-SubCell"/>
</dbReference>
<dbReference type="FunFam" id="2.60.120.330:FF:000015">
    <property type="entry name" value="Protein DMR6-LIKE OXYGENASE 1"/>
    <property type="match status" value="1"/>
</dbReference>
<gene>
    <name evidence="11" type="ORF">DEO72_LG7g1955</name>
</gene>
<protein>
    <submittedName>
        <fullName evidence="11">Isopenicillin N synthase-like</fullName>
    </submittedName>
</protein>
<evidence type="ECO:0000256" key="4">
    <source>
        <dbReference type="ARBA" id="ARBA00022490"/>
    </source>
</evidence>
<dbReference type="Proteomes" id="UP000501690">
    <property type="component" value="Linkage Group LG7"/>
</dbReference>
<dbReference type="InterPro" id="IPR044861">
    <property type="entry name" value="IPNS-like_FE2OG_OXY"/>
</dbReference>
<keyword evidence="12" id="KW-1185">Reference proteome</keyword>
<evidence type="ECO:0000256" key="7">
    <source>
        <dbReference type="ARBA" id="ARBA00023004"/>
    </source>
</evidence>
<dbReference type="SUPFAM" id="SSF51197">
    <property type="entry name" value="Clavaminate synthase-like"/>
    <property type="match status" value="3"/>
</dbReference>
<feature type="domain" description="Fe2OG dioxygenase" evidence="10">
    <location>
        <begin position="333"/>
        <end position="433"/>
    </location>
</feature>
<dbReference type="EMBL" id="CP039351">
    <property type="protein sequence ID" value="QCE00665.1"/>
    <property type="molecule type" value="Genomic_DNA"/>
</dbReference>
<dbReference type="Pfam" id="PF03171">
    <property type="entry name" value="2OG-FeII_Oxy"/>
    <property type="match status" value="2"/>
</dbReference>
<dbReference type="Gene3D" id="2.60.120.330">
    <property type="entry name" value="B-lactam Antibiotic, Isopenicillin N Synthase, Chain"/>
    <property type="match status" value="3"/>
</dbReference>
<keyword evidence="4" id="KW-0963">Cytoplasm</keyword>
<evidence type="ECO:0000256" key="2">
    <source>
        <dbReference type="ARBA" id="ARBA00004496"/>
    </source>
</evidence>
<dbReference type="InterPro" id="IPR050295">
    <property type="entry name" value="Plant_2OG-oxidoreductases"/>
</dbReference>
<evidence type="ECO:0000256" key="8">
    <source>
        <dbReference type="ARBA" id="ARBA00023242"/>
    </source>
</evidence>
<name>A0A4D6MLL2_VIGUN</name>